<dbReference type="FunFam" id="3.30.565.10:FF:000016">
    <property type="entry name" value="Chemotaxis protein CheA, putative"/>
    <property type="match status" value="1"/>
</dbReference>
<dbReference type="PRINTS" id="PR00344">
    <property type="entry name" value="BCTRLSENSOR"/>
</dbReference>
<sequence>MKIDLSHFRETYLQESAEHVEAMESELLALRSSPSDIELLNAIFRAAHSIKGGAGSFGLNALVRFTHALESMLDKLRSSEMQATDEVIDLLLKSVDVLRALLGSEPEAVLSPEAEALRQRFEQLCGMAVSDEQEKSELSPVNAGDLTIYRVEFRPHADMFLTGNNPLLQLRDLAALGTVSTCELHVDRLPALSSLDPSLCYLWWTIELVTSHSEAEVREVFEFVEHLAEIQIVRLEIEPKVDAENIAMAADHALAPVSPVPPLAKTEPALREQPGRRASASAESGSIRVETSKVDRLIDLVGELVIAQVMTAQIVEEFTPDCLPKLRDAVAAMERNTRELHERVMGVRMLPVGPLFQRYMRTVYDIARSTGKRIRLETEGEETEIDKSMLELLSDPLTHLVRNAADHGIEMPEVRRASGKPEEGVITLRAFHRSGRIVIEIADDGAGIDVQRVRRKAIERGLIAPDAQLNNDELRMLIFAAGFSTRDAVSDLSGRGVGMDVVKRNVEQLNGTVTVRSELGMGSIVSVELPLTLAILEGLLVRVADRTLVLPLLAVVETVAPESSQIVEIARRGEVVVIREESIPLLRVRHFLGLVTDSSSVSTSERELVVVVEAGHKKVGLVVEELLGQQQVVVKSLEKNLRKVGGLMGATILGDGCVAPIVDVAGIASLNLPGMHA</sequence>
<evidence type="ECO:0000259" key="14">
    <source>
        <dbReference type="PROSITE" id="PS50109"/>
    </source>
</evidence>
<comment type="catalytic activity">
    <reaction evidence="1">
        <text>ATP + protein L-histidine = ADP + protein N-phospho-L-histidine.</text>
        <dbReference type="EC" id="2.7.13.3"/>
    </reaction>
</comment>
<evidence type="ECO:0000259" key="16">
    <source>
        <dbReference type="PROSITE" id="PS50894"/>
    </source>
</evidence>
<evidence type="ECO:0000313" key="17">
    <source>
        <dbReference type="EMBL" id="RXS95140.1"/>
    </source>
</evidence>
<dbReference type="EMBL" id="SDMK01000002">
    <property type="protein sequence ID" value="RXS95140.1"/>
    <property type="molecule type" value="Genomic_DNA"/>
</dbReference>
<dbReference type="SUPFAM" id="SSF47226">
    <property type="entry name" value="Histidine-containing phosphotransfer domain, HPT domain"/>
    <property type="match status" value="1"/>
</dbReference>
<dbReference type="CDD" id="cd16916">
    <property type="entry name" value="HATPase_CheA-like"/>
    <property type="match status" value="1"/>
</dbReference>
<gene>
    <name evidence="17" type="ORF">ESZ00_11050</name>
</gene>
<evidence type="ECO:0000259" key="15">
    <source>
        <dbReference type="PROSITE" id="PS50851"/>
    </source>
</evidence>
<evidence type="ECO:0000256" key="3">
    <source>
        <dbReference type="ARBA" id="ARBA00021495"/>
    </source>
</evidence>
<evidence type="ECO:0000256" key="1">
    <source>
        <dbReference type="ARBA" id="ARBA00000085"/>
    </source>
</evidence>
<dbReference type="SUPFAM" id="SSF50341">
    <property type="entry name" value="CheW-like"/>
    <property type="match status" value="1"/>
</dbReference>
<dbReference type="GO" id="GO:0000155">
    <property type="term" value="F:phosphorelay sensor kinase activity"/>
    <property type="evidence" value="ECO:0007669"/>
    <property type="project" value="InterPro"/>
</dbReference>
<evidence type="ECO:0000256" key="7">
    <source>
        <dbReference type="ARBA" id="ARBA00022741"/>
    </source>
</evidence>
<dbReference type="SMART" id="SM00073">
    <property type="entry name" value="HPT"/>
    <property type="match status" value="1"/>
</dbReference>
<dbReference type="InterPro" id="IPR037006">
    <property type="entry name" value="CheA-like_homodim_sf"/>
</dbReference>
<dbReference type="AlphaFoldDB" id="A0A4V1NVB0"/>
<dbReference type="SUPFAM" id="SSF55874">
    <property type="entry name" value="ATPase domain of HSP90 chaperone/DNA topoisomerase II/histidine kinase"/>
    <property type="match status" value="1"/>
</dbReference>
<dbReference type="InterPro" id="IPR036097">
    <property type="entry name" value="HisK_dim/P_sf"/>
</dbReference>
<evidence type="ECO:0000256" key="11">
    <source>
        <dbReference type="ARBA" id="ARBA00035100"/>
    </source>
</evidence>
<keyword evidence="5 12" id="KW-0597">Phosphoprotein</keyword>
<evidence type="ECO:0000256" key="12">
    <source>
        <dbReference type="PROSITE-ProRule" id="PRU00110"/>
    </source>
</evidence>
<evidence type="ECO:0000256" key="5">
    <source>
        <dbReference type="ARBA" id="ARBA00022553"/>
    </source>
</evidence>
<evidence type="ECO:0000256" key="13">
    <source>
        <dbReference type="SAM" id="MobiDB-lite"/>
    </source>
</evidence>
<keyword evidence="9" id="KW-0067">ATP-binding</keyword>
<dbReference type="InterPro" id="IPR004358">
    <property type="entry name" value="Sig_transdc_His_kin-like_C"/>
</dbReference>
<dbReference type="SMART" id="SM00260">
    <property type="entry name" value="CheW"/>
    <property type="match status" value="1"/>
</dbReference>
<evidence type="ECO:0000256" key="4">
    <source>
        <dbReference type="ARBA" id="ARBA00022500"/>
    </source>
</evidence>
<evidence type="ECO:0000256" key="6">
    <source>
        <dbReference type="ARBA" id="ARBA00022679"/>
    </source>
</evidence>
<evidence type="ECO:0000256" key="2">
    <source>
        <dbReference type="ARBA" id="ARBA00012438"/>
    </source>
</evidence>
<dbReference type="PANTHER" id="PTHR43395:SF10">
    <property type="entry name" value="CHEMOTAXIS PROTEIN CHEA"/>
    <property type="match status" value="1"/>
</dbReference>
<keyword evidence="6" id="KW-0808">Transferase</keyword>
<evidence type="ECO:0000256" key="9">
    <source>
        <dbReference type="ARBA" id="ARBA00022840"/>
    </source>
</evidence>
<dbReference type="Pfam" id="PF02518">
    <property type="entry name" value="HATPase_c"/>
    <property type="match status" value="1"/>
</dbReference>
<dbReference type="InterPro" id="IPR051315">
    <property type="entry name" value="Bact_Chemotaxis_CheA"/>
</dbReference>
<feature type="domain" description="HPt" evidence="16">
    <location>
        <begin position="1"/>
        <end position="105"/>
    </location>
</feature>
<dbReference type="Pfam" id="PF02895">
    <property type="entry name" value="H-kinase_dim"/>
    <property type="match status" value="1"/>
</dbReference>
<dbReference type="PROSITE" id="PS50894">
    <property type="entry name" value="HPT"/>
    <property type="match status" value="1"/>
</dbReference>
<dbReference type="InterPro" id="IPR008207">
    <property type="entry name" value="Sig_transdc_His_kin_Hpt_dom"/>
</dbReference>
<comment type="function">
    <text evidence="11">Involved in the transmission of sensory signals from the chemoreceptors to the flagellar motors. CheA is autophosphorylated; it can transfer its phosphate group to either CheB or CheY.</text>
</comment>
<organism evidence="17 18">
    <name type="scientific">Silvibacterium dinghuense</name>
    <dbReference type="NCBI Taxonomy" id="1560006"/>
    <lineage>
        <taxon>Bacteria</taxon>
        <taxon>Pseudomonadati</taxon>
        <taxon>Acidobacteriota</taxon>
        <taxon>Terriglobia</taxon>
        <taxon>Terriglobales</taxon>
        <taxon>Acidobacteriaceae</taxon>
        <taxon>Silvibacterium</taxon>
    </lineage>
</organism>
<dbReference type="Proteomes" id="UP000290253">
    <property type="component" value="Unassembled WGS sequence"/>
</dbReference>
<keyword evidence="8" id="KW-0418">Kinase</keyword>
<dbReference type="Gene3D" id="2.30.30.40">
    <property type="entry name" value="SH3 Domains"/>
    <property type="match status" value="1"/>
</dbReference>
<dbReference type="SUPFAM" id="SSF47384">
    <property type="entry name" value="Homodimeric domain of signal transducing histidine kinase"/>
    <property type="match status" value="1"/>
</dbReference>
<feature type="modified residue" description="Phosphohistidine" evidence="12">
    <location>
        <position position="48"/>
    </location>
</feature>
<dbReference type="InterPro" id="IPR005467">
    <property type="entry name" value="His_kinase_dom"/>
</dbReference>
<dbReference type="InterPro" id="IPR036890">
    <property type="entry name" value="HATPase_C_sf"/>
</dbReference>
<feature type="region of interest" description="Disordered" evidence="13">
    <location>
        <begin position="258"/>
        <end position="285"/>
    </location>
</feature>
<dbReference type="OrthoDB" id="9803176at2"/>
<proteinExistence type="predicted"/>
<dbReference type="EC" id="2.7.13.3" evidence="2"/>
<dbReference type="GO" id="GO:0005524">
    <property type="term" value="F:ATP binding"/>
    <property type="evidence" value="ECO:0007669"/>
    <property type="project" value="UniProtKB-KW"/>
</dbReference>
<evidence type="ECO:0000256" key="8">
    <source>
        <dbReference type="ARBA" id="ARBA00022777"/>
    </source>
</evidence>
<keyword evidence="18" id="KW-1185">Reference proteome</keyword>
<dbReference type="SMART" id="SM01231">
    <property type="entry name" value="H-kinase_dim"/>
    <property type="match status" value="1"/>
</dbReference>
<dbReference type="Pfam" id="PF01584">
    <property type="entry name" value="CheW"/>
    <property type="match status" value="1"/>
</dbReference>
<dbReference type="InterPro" id="IPR036641">
    <property type="entry name" value="HPT_dom_sf"/>
</dbReference>
<feature type="domain" description="CheW-like" evidence="15">
    <location>
        <begin position="535"/>
        <end position="673"/>
    </location>
</feature>
<dbReference type="PROSITE" id="PS50109">
    <property type="entry name" value="HIS_KIN"/>
    <property type="match status" value="1"/>
</dbReference>
<dbReference type="Pfam" id="PF01627">
    <property type="entry name" value="Hpt"/>
    <property type="match status" value="1"/>
</dbReference>
<dbReference type="CDD" id="cd00731">
    <property type="entry name" value="CheA_reg"/>
    <property type="match status" value="1"/>
</dbReference>
<name>A0A4V1NVB0_9BACT</name>
<dbReference type="InterPro" id="IPR002545">
    <property type="entry name" value="CheW-lke_dom"/>
</dbReference>
<reference evidence="17 18" key="1">
    <citation type="journal article" date="2016" name="Int. J. Syst. Evol. Microbiol.">
        <title>Acidipila dinghuensis sp. nov., an acidobacterium isolated from forest soil.</title>
        <authorList>
            <person name="Jiang Y.W."/>
            <person name="Wang J."/>
            <person name="Chen M.H."/>
            <person name="Lv Y.Y."/>
            <person name="Qiu L.H."/>
        </authorList>
    </citation>
    <scope>NUCLEOTIDE SEQUENCE [LARGE SCALE GENOMIC DNA]</scope>
    <source>
        <strain evidence="17 18">DHOF10</strain>
    </source>
</reference>
<dbReference type="InterPro" id="IPR036061">
    <property type="entry name" value="CheW-like_dom_sf"/>
</dbReference>
<feature type="domain" description="Histidine kinase" evidence="14">
    <location>
        <begin position="323"/>
        <end position="533"/>
    </location>
</feature>
<dbReference type="SMART" id="SM00387">
    <property type="entry name" value="HATPase_c"/>
    <property type="match status" value="1"/>
</dbReference>
<keyword evidence="7" id="KW-0547">Nucleotide-binding</keyword>
<dbReference type="PANTHER" id="PTHR43395">
    <property type="entry name" value="SENSOR HISTIDINE KINASE CHEA"/>
    <property type="match status" value="1"/>
</dbReference>
<evidence type="ECO:0000256" key="10">
    <source>
        <dbReference type="ARBA" id="ARBA00023012"/>
    </source>
</evidence>
<keyword evidence="4" id="KW-0145">Chemotaxis</keyword>
<dbReference type="InterPro" id="IPR003594">
    <property type="entry name" value="HATPase_dom"/>
</dbReference>
<dbReference type="CDD" id="cd00088">
    <property type="entry name" value="HPT"/>
    <property type="match status" value="1"/>
</dbReference>
<evidence type="ECO:0000313" key="18">
    <source>
        <dbReference type="Proteomes" id="UP000290253"/>
    </source>
</evidence>
<dbReference type="InterPro" id="IPR004105">
    <property type="entry name" value="CheA-like_dim"/>
</dbReference>
<comment type="caution">
    <text evidence="17">The sequence shown here is derived from an EMBL/GenBank/DDBJ whole genome shotgun (WGS) entry which is preliminary data.</text>
</comment>
<keyword evidence="10" id="KW-0902">Two-component regulatory system</keyword>
<dbReference type="Gene3D" id="3.30.565.10">
    <property type="entry name" value="Histidine kinase-like ATPase, C-terminal domain"/>
    <property type="match status" value="1"/>
</dbReference>
<dbReference type="RefSeq" id="WP_129208308.1">
    <property type="nucleotide sequence ID" value="NZ_BMGU01000003.1"/>
</dbReference>
<protein>
    <recommendedName>
        <fullName evidence="3">Chemotaxis protein CheA</fullName>
        <ecNumber evidence="2">2.7.13.3</ecNumber>
    </recommendedName>
</protein>
<dbReference type="Gene3D" id="1.20.120.160">
    <property type="entry name" value="HPT domain"/>
    <property type="match status" value="1"/>
</dbReference>
<feature type="compositionally biased region" description="Low complexity" evidence="13">
    <location>
        <begin position="276"/>
        <end position="285"/>
    </location>
</feature>
<dbReference type="GO" id="GO:0005737">
    <property type="term" value="C:cytoplasm"/>
    <property type="evidence" value="ECO:0007669"/>
    <property type="project" value="InterPro"/>
</dbReference>
<accession>A0A4V1NVB0</accession>
<dbReference type="PROSITE" id="PS50851">
    <property type="entry name" value="CHEW"/>
    <property type="match status" value="1"/>
</dbReference>
<dbReference type="GO" id="GO:0006935">
    <property type="term" value="P:chemotaxis"/>
    <property type="evidence" value="ECO:0007669"/>
    <property type="project" value="UniProtKB-KW"/>
</dbReference>
<dbReference type="Gene3D" id="1.10.287.560">
    <property type="entry name" value="Histidine kinase CheA-like, homodimeric domain"/>
    <property type="match status" value="1"/>
</dbReference>